<dbReference type="InterPro" id="IPR011051">
    <property type="entry name" value="RmlC_Cupin_sf"/>
</dbReference>
<organism evidence="2 3">
    <name type="scientific">Rhodococcus artemisiae</name>
    <dbReference type="NCBI Taxonomy" id="714159"/>
    <lineage>
        <taxon>Bacteria</taxon>
        <taxon>Bacillati</taxon>
        <taxon>Actinomycetota</taxon>
        <taxon>Actinomycetes</taxon>
        <taxon>Mycobacteriales</taxon>
        <taxon>Nocardiaceae</taxon>
        <taxon>Rhodococcus</taxon>
    </lineage>
</organism>
<proteinExistence type="predicted"/>
<evidence type="ECO:0000313" key="2">
    <source>
        <dbReference type="EMBL" id="MEE2059214.1"/>
    </source>
</evidence>
<dbReference type="RefSeq" id="WP_330134456.1">
    <property type="nucleotide sequence ID" value="NZ_JAUTXY010000007.1"/>
</dbReference>
<feature type="domain" description="ChrR-like cupin" evidence="1">
    <location>
        <begin position="44"/>
        <end position="99"/>
    </location>
</feature>
<evidence type="ECO:0000259" key="1">
    <source>
        <dbReference type="Pfam" id="PF12973"/>
    </source>
</evidence>
<protein>
    <recommendedName>
        <fullName evidence="1">ChrR-like cupin domain-containing protein</fullName>
    </recommendedName>
</protein>
<keyword evidence="3" id="KW-1185">Reference proteome</keyword>
<dbReference type="InterPro" id="IPR014710">
    <property type="entry name" value="RmlC-like_jellyroll"/>
</dbReference>
<dbReference type="InterPro" id="IPR025979">
    <property type="entry name" value="ChrR-like_cupin_dom"/>
</dbReference>
<evidence type="ECO:0000313" key="3">
    <source>
        <dbReference type="Proteomes" id="UP001336020"/>
    </source>
</evidence>
<dbReference type="SUPFAM" id="SSF51182">
    <property type="entry name" value="RmlC-like cupins"/>
    <property type="match status" value="1"/>
</dbReference>
<name>A0ABU7LCD6_9NOCA</name>
<dbReference type="Gene3D" id="2.60.120.10">
    <property type="entry name" value="Jelly Rolls"/>
    <property type="match status" value="1"/>
</dbReference>
<comment type="caution">
    <text evidence="2">The sequence shown here is derived from an EMBL/GenBank/DDBJ whole genome shotgun (WGS) entry which is preliminary data.</text>
</comment>
<accession>A0ABU7LCD6</accession>
<sequence length="177" mass="19756">MQGGPRIKHLDEVPWFEAMRVRFDDGRTASIWEKWIEYTPRYLVFYNKWEPGALAPYHGHHGDHTIFILEGELIGPDGVLGAGTHMMLDWGDMFGPWEAGPEGAVLYCVIMGTGKFFGGDPADWESFLAAKGAVSENLPRPPRPPFVGDSLSDPILKLGRADLDSEPDERFPGKVQM</sequence>
<gene>
    <name evidence="2" type="ORF">Q7514_16970</name>
</gene>
<dbReference type="Pfam" id="PF12973">
    <property type="entry name" value="Cupin_7"/>
    <property type="match status" value="1"/>
</dbReference>
<reference evidence="2 3" key="1">
    <citation type="submission" date="2023-07" db="EMBL/GenBank/DDBJ databases">
        <authorList>
            <person name="Girao M."/>
            <person name="Carvalho M.F."/>
        </authorList>
    </citation>
    <scope>NUCLEOTIDE SEQUENCE [LARGE SCALE GENOMIC DNA]</scope>
    <source>
        <strain evidence="2 3">YIM65754</strain>
    </source>
</reference>
<dbReference type="Proteomes" id="UP001336020">
    <property type="component" value="Unassembled WGS sequence"/>
</dbReference>
<dbReference type="EMBL" id="JAUTXY010000007">
    <property type="protein sequence ID" value="MEE2059214.1"/>
    <property type="molecule type" value="Genomic_DNA"/>
</dbReference>